<proteinExistence type="predicted"/>
<reference evidence="2" key="1">
    <citation type="journal article" date="2019" name="Int. J. Syst. Evol. Microbiol.">
        <title>The Global Catalogue of Microorganisms (GCM) 10K type strain sequencing project: providing services to taxonomists for standard genome sequencing and annotation.</title>
        <authorList>
            <consortium name="The Broad Institute Genomics Platform"/>
            <consortium name="The Broad Institute Genome Sequencing Center for Infectious Disease"/>
            <person name="Wu L."/>
            <person name="Ma J."/>
        </authorList>
    </citation>
    <scope>NUCLEOTIDE SEQUENCE [LARGE SCALE GENOMIC DNA]</scope>
    <source>
        <strain evidence="2">KCTC 52274</strain>
    </source>
</reference>
<keyword evidence="2" id="KW-1185">Reference proteome</keyword>
<sequence>MKSLKVNFYIRVEPNGSQEPLISIQPETYNMLAHIGRGHMYSSDGVKGELEKIGKIIEGEIESYAFGGDDWCILEVKKDKTMITNGFDEFEPLEIDTSHIVKLMEDWLEFLLDYENGNIPGITHPKNIQI</sequence>
<evidence type="ECO:0000313" key="1">
    <source>
        <dbReference type="EMBL" id="MFD2563674.1"/>
    </source>
</evidence>
<name>A0ABW5LHQ1_9FLAO</name>
<accession>A0ABW5LHQ1</accession>
<dbReference type="EMBL" id="JBHULE010000019">
    <property type="protein sequence ID" value="MFD2563674.1"/>
    <property type="molecule type" value="Genomic_DNA"/>
</dbReference>
<dbReference type="RefSeq" id="WP_378293307.1">
    <property type="nucleotide sequence ID" value="NZ_JBHULE010000019.1"/>
</dbReference>
<organism evidence="1 2">
    <name type="scientific">Aquimarina rubra</name>
    <dbReference type="NCBI Taxonomy" id="1920033"/>
    <lineage>
        <taxon>Bacteria</taxon>
        <taxon>Pseudomonadati</taxon>
        <taxon>Bacteroidota</taxon>
        <taxon>Flavobacteriia</taxon>
        <taxon>Flavobacteriales</taxon>
        <taxon>Flavobacteriaceae</taxon>
        <taxon>Aquimarina</taxon>
    </lineage>
</organism>
<dbReference type="Proteomes" id="UP001597319">
    <property type="component" value="Unassembled WGS sequence"/>
</dbReference>
<protein>
    <submittedName>
        <fullName evidence="1">Uncharacterized protein</fullName>
    </submittedName>
</protein>
<evidence type="ECO:0000313" key="2">
    <source>
        <dbReference type="Proteomes" id="UP001597319"/>
    </source>
</evidence>
<comment type="caution">
    <text evidence="1">The sequence shown here is derived from an EMBL/GenBank/DDBJ whole genome shotgun (WGS) entry which is preliminary data.</text>
</comment>
<gene>
    <name evidence="1" type="ORF">ACFSR1_13420</name>
</gene>